<evidence type="ECO:0000256" key="7">
    <source>
        <dbReference type="ARBA" id="ARBA00022777"/>
    </source>
</evidence>
<evidence type="ECO:0000256" key="10">
    <source>
        <dbReference type="ARBA" id="ARBA00023136"/>
    </source>
</evidence>
<feature type="region of interest" description="Disordered" evidence="11">
    <location>
        <begin position="55"/>
        <end position="83"/>
    </location>
</feature>
<dbReference type="EMBL" id="LAQS01000061">
    <property type="protein sequence ID" value="KKZ70342.1"/>
    <property type="molecule type" value="Genomic_DNA"/>
</dbReference>
<proteinExistence type="predicted"/>
<evidence type="ECO:0000256" key="2">
    <source>
        <dbReference type="ARBA" id="ARBA00004370"/>
    </source>
</evidence>
<keyword evidence="5" id="KW-0808">Transferase</keyword>
<evidence type="ECO:0000256" key="4">
    <source>
        <dbReference type="ARBA" id="ARBA00022553"/>
    </source>
</evidence>
<organism evidence="13 14">
    <name type="scientific">Streptomyces showdoensis</name>
    <dbReference type="NCBI Taxonomy" id="68268"/>
    <lineage>
        <taxon>Bacteria</taxon>
        <taxon>Bacillati</taxon>
        <taxon>Actinomycetota</taxon>
        <taxon>Actinomycetes</taxon>
        <taxon>Kitasatosporales</taxon>
        <taxon>Streptomycetaceae</taxon>
        <taxon>Streptomyces</taxon>
    </lineage>
</organism>
<comment type="caution">
    <text evidence="13">The sequence shown here is derived from an EMBL/GenBank/DDBJ whole genome shotgun (WGS) entry which is preliminary data.</text>
</comment>
<dbReference type="SUPFAM" id="SSF55874">
    <property type="entry name" value="ATPase domain of HSP90 chaperone/DNA topoisomerase II/histidine kinase"/>
    <property type="match status" value="1"/>
</dbReference>
<protein>
    <recommendedName>
        <fullName evidence="3">histidine kinase</fullName>
        <ecNumber evidence="3">2.7.13.3</ecNumber>
    </recommendedName>
</protein>
<dbReference type="PROSITE" id="PS50109">
    <property type="entry name" value="HIS_KIN"/>
    <property type="match status" value="1"/>
</dbReference>
<keyword evidence="10" id="KW-0472">Membrane</keyword>
<dbReference type="Pfam" id="PF02518">
    <property type="entry name" value="HATPase_c"/>
    <property type="match status" value="1"/>
</dbReference>
<feature type="domain" description="Histidine kinase" evidence="12">
    <location>
        <begin position="1"/>
        <end position="77"/>
    </location>
</feature>
<evidence type="ECO:0000256" key="8">
    <source>
        <dbReference type="ARBA" id="ARBA00022989"/>
    </source>
</evidence>
<dbReference type="RefSeq" id="WP_046911076.1">
    <property type="nucleotide sequence ID" value="NZ_BAAAXG010000012.1"/>
</dbReference>
<keyword evidence="7" id="KW-0418">Kinase</keyword>
<sequence>MGDRAFIEVGNTGPVVDPEELPELFEPFRRGAERRADGAGLGLAVVRAITATHHGEITAGPRPGGGLTVRVELPRRSGETAGS</sequence>
<evidence type="ECO:0000256" key="9">
    <source>
        <dbReference type="ARBA" id="ARBA00023012"/>
    </source>
</evidence>
<dbReference type="EC" id="2.7.13.3" evidence="3"/>
<feature type="compositionally biased region" description="Basic and acidic residues" evidence="11">
    <location>
        <begin position="72"/>
        <end position="83"/>
    </location>
</feature>
<dbReference type="InterPro" id="IPR005467">
    <property type="entry name" value="His_kinase_dom"/>
</dbReference>
<dbReference type="PANTHER" id="PTHR45436:SF5">
    <property type="entry name" value="SENSOR HISTIDINE KINASE TRCS"/>
    <property type="match status" value="1"/>
</dbReference>
<evidence type="ECO:0000313" key="14">
    <source>
        <dbReference type="Proteomes" id="UP000265325"/>
    </source>
</evidence>
<reference evidence="13 14" key="1">
    <citation type="submission" date="2015-05" db="EMBL/GenBank/DDBJ databases">
        <title>Draft Genome assembly of Streptomyces showdoensis.</title>
        <authorList>
            <person name="Thapa K.K."/>
            <person name="Metsa-Ketela M."/>
        </authorList>
    </citation>
    <scope>NUCLEOTIDE SEQUENCE [LARGE SCALE GENOMIC DNA]</scope>
    <source>
        <strain evidence="13 14">ATCC 15227</strain>
    </source>
</reference>
<evidence type="ECO:0000256" key="5">
    <source>
        <dbReference type="ARBA" id="ARBA00022679"/>
    </source>
</evidence>
<dbReference type="AlphaFoldDB" id="A0A2P2GFQ3"/>
<comment type="subcellular location">
    <subcellularLocation>
        <location evidence="2">Membrane</location>
    </subcellularLocation>
</comment>
<gene>
    <name evidence="13" type="ORF">VO63_29300</name>
</gene>
<dbReference type="GO" id="GO:0004673">
    <property type="term" value="F:protein histidine kinase activity"/>
    <property type="evidence" value="ECO:0007669"/>
    <property type="project" value="UniProtKB-EC"/>
</dbReference>
<dbReference type="InterPro" id="IPR004358">
    <property type="entry name" value="Sig_transdc_His_kin-like_C"/>
</dbReference>
<keyword evidence="14" id="KW-1185">Reference proteome</keyword>
<dbReference type="Proteomes" id="UP000265325">
    <property type="component" value="Unassembled WGS sequence"/>
</dbReference>
<dbReference type="InterPro" id="IPR036890">
    <property type="entry name" value="HATPase_C_sf"/>
</dbReference>
<dbReference type="InterPro" id="IPR050428">
    <property type="entry name" value="TCS_sensor_his_kinase"/>
</dbReference>
<evidence type="ECO:0000256" key="11">
    <source>
        <dbReference type="SAM" id="MobiDB-lite"/>
    </source>
</evidence>
<keyword evidence="4" id="KW-0597">Phosphoprotein</keyword>
<keyword evidence="8" id="KW-1133">Transmembrane helix</keyword>
<evidence type="ECO:0000256" key="1">
    <source>
        <dbReference type="ARBA" id="ARBA00000085"/>
    </source>
</evidence>
<name>A0A2P2GFQ3_STREW</name>
<evidence type="ECO:0000259" key="12">
    <source>
        <dbReference type="PROSITE" id="PS50109"/>
    </source>
</evidence>
<evidence type="ECO:0000256" key="6">
    <source>
        <dbReference type="ARBA" id="ARBA00022692"/>
    </source>
</evidence>
<accession>A0A2P2GFQ3</accession>
<keyword evidence="6" id="KW-0812">Transmembrane</keyword>
<dbReference type="PRINTS" id="PR00344">
    <property type="entry name" value="BCTRLSENSOR"/>
</dbReference>
<keyword evidence="9" id="KW-0902">Two-component regulatory system</keyword>
<dbReference type="Gene3D" id="3.30.565.10">
    <property type="entry name" value="Histidine kinase-like ATPase, C-terminal domain"/>
    <property type="match status" value="1"/>
</dbReference>
<dbReference type="GO" id="GO:0000160">
    <property type="term" value="P:phosphorelay signal transduction system"/>
    <property type="evidence" value="ECO:0007669"/>
    <property type="project" value="UniProtKB-KW"/>
</dbReference>
<dbReference type="GO" id="GO:0005886">
    <property type="term" value="C:plasma membrane"/>
    <property type="evidence" value="ECO:0007669"/>
    <property type="project" value="TreeGrafter"/>
</dbReference>
<evidence type="ECO:0000313" key="13">
    <source>
        <dbReference type="EMBL" id="KKZ70342.1"/>
    </source>
</evidence>
<comment type="catalytic activity">
    <reaction evidence="1">
        <text>ATP + protein L-histidine = ADP + protein N-phospho-L-histidine.</text>
        <dbReference type="EC" id="2.7.13.3"/>
    </reaction>
</comment>
<dbReference type="InterPro" id="IPR003594">
    <property type="entry name" value="HATPase_dom"/>
</dbReference>
<dbReference type="PANTHER" id="PTHR45436">
    <property type="entry name" value="SENSOR HISTIDINE KINASE YKOH"/>
    <property type="match status" value="1"/>
</dbReference>
<evidence type="ECO:0000256" key="3">
    <source>
        <dbReference type="ARBA" id="ARBA00012438"/>
    </source>
</evidence>